<dbReference type="RefSeq" id="WP_226184935.1">
    <property type="nucleotide sequence ID" value="NZ_JAJADQ010000004.1"/>
</dbReference>
<dbReference type="SUPFAM" id="SSF53474">
    <property type="entry name" value="alpha/beta-Hydrolases"/>
    <property type="match status" value="1"/>
</dbReference>
<dbReference type="InterPro" id="IPR050278">
    <property type="entry name" value="Serine_Prot_S9B/DPPIV"/>
</dbReference>
<feature type="signal peptide" evidence="1">
    <location>
        <begin position="1"/>
        <end position="24"/>
    </location>
</feature>
<dbReference type="InterPro" id="IPR002469">
    <property type="entry name" value="Peptidase_S9B_N"/>
</dbReference>
<protein>
    <submittedName>
        <fullName evidence="4">S9 family peptidase</fullName>
    </submittedName>
</protein>
<comment type="caution">
    <text evidence="4">The sequence shown here is derived from an EMBL/GenBank/DDBJ whole genome shotgun (WGS) entry which is preliminary data.</text>
</comment>
<keyword evidence="1" id="KW-0732">Signal</keyword>
<reference evidence="4" key="1">
    <citation type="submission" date="2021-10" db="EMBL/GenBank/DDBJ databases">
        <authorList>
            <person name="Dean J.D."/>
            <person name="Kim M.K."/>
            <person name="Newey C.N."/>
            <person name="Stoker T.S."/>
            <person name="Thompson D.W."/>
            <person name="Grose J.H."/>
        </authorList>
    </citation>
    <scope>NUCLEOTIDE SEQUENCE</scope>
    <source>
        <strain evidence="4">BT635</strain>
    </source>
</reference>
<dbReference type="SUPFAM" id="SSF82171">
    <property type="entry name" value="DPP6 N-terminal domain-like"/>
    <property type="match status" value="1"/>
</dbReference>
<dbReference type="Gene3D" id="2.140.10.30">
    <property type="entry name" value="Dipeptidylpeptidase IV, N-terminal domain"/>
    <property type="match status" value="1"/>
</dbReference>
<evidence type="ECO:0000313" key="5">
    <source>
        <dbReference type="Proteomes" id="UP001165297"/>
    </source>
</evidence>
<name>A0ABS8ACY3_9BACT</name>
<feature type="chain" id="PRO_5045994647" evidence="1">
    <location>
        <begin position="25"/>
        <end position="722"/>
    </location>
</feature>
<feature type="domain" description="Dipeptidylpeptidase IV N-terminal" evidence="3">
    <location>
        <begin position="119"/>
        <end position="439"/>
    </location>
</feature>
<dbReference type="Proteomes" id="UP001165297">
    <property type="component" value="Unassembled WGS sequence"/>
</dbReference>
<evidence type="ECO:0000313" key="4">
    <source>
        <dbReference type="EMBL" id="MCB2377751.1"/>
    </source>
</evidence>
<feature type="domain" description="Peptidase S9 prolyl oligopeptidase catalytic" evidence="2">
    <location>
        <begin position="528"/>
        <end position="722"/>
    </location>
</feature>
<dbReference type="Gene3D" id="3.40.50.1820">
    <property type="entry name" value="alpha/beta hydrolase"/>
    <property type="match status" value="1"/>
</dbReference>
<accession>A0ABS8ACY3</accession>
<dbReference type="PANTHER" id="PTHR11731">
    <property type="entry name" value="PROTEASE FAMILY S9B,C DIPEPTIDYL-PEPTIDASE IV-RELATED"/>
    <property type="match status" value="1"/>
</dbReference>
<dbReference type="Pfam" id="PF00326">
    <property type="entry name" value="Peptidase_S9"/>
    <property type="match status" value="1"/>
</dbReference>
<dbReference type="EMBL" id="JAJADQ010000004">
    <property type="protein sequence ID" value="MCB2377751.1"/>
    <property type="molecule type" value="Genomic_DNA"/>
</dbReference>
<dbReference type="PANTHER" id="PTHR11731:SF193">
    <property type="entry name" value="DIPEPTIDYL PEPTIDASE 9"/>
    <property type="match status" value="1"/>
</dbReference>
<evidence type="ECO:0000259" key="3">
    <source>
        <dbReference type="Pfam" id="PF00930"/>
    </source>
</evidence>
<evidence type="ECO:0000256" key="1">
    <source>
        <dbReference type="SAM" id="SignalP"/>
    </source>
</evidence>
<sequence length="722" mass="79587">MLTLPSRLALLLGLALVLQLPARAQQKLLTMEDAFLNRSLQPQNLRQLTWIPGSNDEYSYVRTTGGQDELVRGAATTDKLTTAVPVAQLSAALKAAGADEAKAFPAVQWLNAGTLLVTSKGQVYGYTVATGQASKLLAYDPAAENVEMDPTKTRVAYTKAQNLYISLAGRENEAVTQEPNPGIVNGQAAHRSEFGITKGTFWSPQGRKLAFYRMDQTMVTDYPLVTVLPVPAQATPIKYPMAGDKSHEVTVGIYDVESRKTVFLQTGEPREQYLTNLSWSPDEKFIYVAVLNRGQNHMELKQYDATSGAFVKTLFEEKDDKYVEPQHSLLFVPGKADQFVWQSQRDGYNHLYLYSTGGKLLRQLTKGNFVVTEVLGFDAKGKEVIFTATATDGLERQIQAVGLGGGKLRRVSTAAGTHAGTLSPSGKYVLDNYSSSTIPRLIQTLSVATGKVGATLLTAPNPVEGYALGQTRLVTVKAADGQTTLNARLITPPNFDAGKKYPTVVYLYGGPHVQLVTNSWLSGSNLWMQLMAQKGYVVFTIDSRGSGNRGRAFEQATFRQLGTAEMADQLQGVDYLKSLPYVDQTRIGIHGWSFGGFMTTTMMTRSPGTFKVGIGGGPVIDWRLYEVMYTERYMDTPQENPEGYAQANLLNYVDKLRGRLLLIHGTVDDVVVWQHSLDYLKTAVDKGIQLDYFVYPGHPHNVGGKDRVHLYHKITQYFDEHL</sequence>
<dbReference type="InterPro" id="IPR001375">
    <property type="entry name" value="Peptidase_S9_cat"/>
</dbReference>
<organism evidence="4 5">
    <name type="scientific">Hymenobacter nitidus</name>
    <dbReference type="NCBI Taxonomy" id="2880929"/>
    <lineage>
        <taxon>Bacteria</taxon>
        <taxon>Pseudomonadati</taxon>
        <taxon>Bacteroidota</taxon>
        <taxon>Cytophagia</taxon>
        <taxon>Cytophagales</taxon>
        <taxon>Hymenobacteraceae</taxon>
        <taxon>Hymenobacter</taxon>
    </lineage>
</organism>
<dbReference type="Pfam" id="PF00930">
    <property type="entry name" value="DPPIV_N"/>
    <property type="match status" value="1"/>
</dbReference>
<evidence type="ECO:0000259" key="2">
    <source>
        <dbReference type="Pfam" id="PF00326"/>
    </source>
</evidence>
<gene>
    <name evidence="4" type="ORF">LGH70_09175</name>
</gene>
<proteinExistence type="predicted"/>
<dbReference type="InterPro" id="IPR029058">
    <property type="entry name" value="AB_hydrolase_fold"/>
</dbReference>
<keyword evidence="5" id="KW-1185">Reference proteome</keyword>